<evidence type="ECO:0000313" key="2">
    <source>
        <dbReference type="EMBL" id="KAF1973316.1"/>
    </source>
</evidence>
<dbReference type="SUPFAM" id="SSF53474">
    <property type="entry name" value="alpha/beta-Hydrolases"/>
    <property type="match status" value="1"/>
</dbReference>
<dbReference type="InterPro" id="IPR052897">
    <property type="entry name" value="Sec-Metab_Biosynth_Hydrolase"/>
</dbReference>
<accession>A0A6A5VE58</accession>
<gene>
    <name evidence="2" type="ORF">BU23DRAFT_568331</name>
</gene>
<dbReference type="InterPro" id="IPR029058">
    <property type="entry name" value="AB_hydrolase_fold"/>
</dbReference>
<organism evidence="2 3">
    <name type="scientific">Bimuria novae-zelandiae CBS 107.79</name>
    <dbReference type="NCBI Taxonomy" id="1447943"/>
    <lineage>
        <taxon>Eukaryota</taxon>
        <taxon>Fungi</taxon>
        <taxon>Dikarya</taxon>
        <taxon>Ascomycota</taxon>
        <taxon>Pezizomycotina</taxon>
        <taxon>Dothideomycetes</taxon>
        <taxon>Pleosporomycetidae</taxon>
        <taxon>Pleosporales</taxon>
        <taxon>Massarineae</taxon>
        <taxon>Didymosphaeriaceae</taxon>
        <taxon>Bimuria</taxon>
    </lineage>
</organism>
<feature type="region of interest" description="Disordered" evidence="1">
    <location>
        <begin position="27"/>
        <end position="69"/>
    </location>
</feature>
<dbReference type="EMBL" id="ML976681">
    <property type="protein sequence ID" value="KAF1973316.1"/>
    <property type="molecule type" value="Genomic_DNA"/>
</dbReference>
<evidence type="ECO:0000313" key="3">
    <source>
        <dbReference type="Proteomes" id="UP000800036"/>
    </source>
</evidence>
<dbReference type="Gene3D" id="3.40.50.1820">
    <property type="entry name" value="alpha/beta hydrolase"/>
    <property type="match status" value="1"/>
</dbReference>
<keyword evidence="3" id="KW-1185">Reference proteome</keyword>
<dbReference type="PANTHER" id="PTHR37017:SF11">
    <property type="entry name" value="ESTERASE_LIPASE_THIOESTERASE DOMAIN-CONTAINING PROTEIN"/>
    <property type="match status" value="1"/>
</dbReference>
<protein>
    <recommendedName>
        <fullName evidence="4">AB hydrolase-1 domain-containing protein</fullName>
    </recommendedName>
</protein>
<sequence length="273" mass="30167">MDRPDPTIPEPLWIALSKLSHIVTREDTEPPLSHHRQYWSSNNTRSPTPIDPNLHSPRRSPSHPNPKPAFLLLHPTQHNPNYWSRLISYLHRAGYTTLAPSLPNNWDADIAVIRDATTHLARDSGYNIVVVLHGSAALAGTRALEGLDKPSCTQRGWPGGVVWLIYLGGDPMGEAVGHSASSAQSPHPLASPSSHATNAYAAWQHIPTTYILTHSEQRATVAAEEWIVKRAVESDRHKIDRVVRSEGGQTAFWSEPEWLAGMLVEEERSVGLG</sequence>
<dbReference type="AlphaFoldDB" id="A0A6A5VE58"/>
<name>A0A6A5VE58_9PLEO</name>
<dbReference type="OrthoDB" id="1263307at2759"/>
<evidence type="ECO:0008006" key="4">
    <source>
        <dbReference type="Google" id="ProtNLM"/>
    </source>
</evidence>
<proteinExistence type="predicted"/>
<dbReference type="Proteomes" id="UP000800036">
    <property type="component" value="Unassembled WGS sequence"/>
</dbReference>
<dbReference type="PANTHER" id="PTHR37017">
    <property type="entry name" value="AB HYDROLASE-1 DOMAIN-CONTAINING PROTEIN-RELATED"/>
    <property type="match status" value="1"/>
</dbReference>
<reference evidence="2" key="1">
    <citation type="journal article" date="2020" name="Stud. Mycol.">
        <title>101 Dothideomycetes genomes: a test case for predicting lifestyles and emergence of pathogens.</title>
        <authorList>
            <person name="Haridas S."/>
            <person name="Albert R."/>
            <person name="Binder M."/>
            <person name="Bloem J."/>
            <person name="Labutti K."/>
            <person name="Salamov A."/>
            <person name="Andreopoulos B."/>
            <person name="Baker S."/>
            <person name="Barry K."/>
            <person name="Bills G."/>
            <person name="Bluhm B."/>
            <person name="Cannon C."/>
            <person name="Castanera R."/>
            <person name="Culley D."/>
            <person name="Daum C."/>
            <person name="Ezra D."/>
            <person name="Gonzalez J."/>
            <person name="Henrissat B."/>
            <person name="Kuo A."/>
            <person name="Liang C."/>
            <person name="Lipzen A."/>
            <person name="Lutzoni F."/>
            <person name="Magnuson J."/>
            <person name="Mondo S."/>
            <person name="Nolan M."/>
            <person name="Ohm R."/>
            <person name="Pangilinan J."/>
            <person name="Park H.-J."/>
            <person name="Ramirez L."/>
            <person name="Alfaro M."/>
            <person name="Sun H."/>
            <person name="Tritt A."/>
            <person name="Yoshinaga Y."/>
            <person name="Zwiers L.-H."/>
            <person name="Turgeon B."/>
            <person name="Goodwin S."/>
            <person name="Spatafora J."/>
            <person name="Crous P."/>
            <person name="Grigoriev I."/>
        </authorList>
    </citation>
    <scope>NUCLEOTIDE SEQUENCE</scope>
    <source>
        <strain evidence="2">CBS 107.79</strain>
    </source>
</reference>
<evidence type="ECO:0000256" key="1">
    <source>
        <dbReference type="SAM" id="MobiDB-lite"/>
    </source>
</evidence>
<feature type="compositionally biased region" description="Polar residues" evidence="1">
    <location>
        <begin position="38"/>
        <end position="47"/>
    </location>
</feature>